<keyword evidence="9 12" id="KW-0201">Cytochrome c-type biogenesis</keyword>
<dbReference type="PANTHER" id="PTHR37531">
    <property type="entry name" value="HEME EXPORTER PROTEIN D"/>
    <property type="match status" value="1"/>
</dbReference>
<keyword evidence="7 12" id="KW-0997">Cell inner membrane</keyword>
<evidence type="ECO:0000256" key="7">
    <source>
        <dbReference type="ARBA" id="ARBA00022519"/>
    </source>
</evidence>
<evidence type="ECO:0000256" key="10">
    <source>
        <dbReference type="ARBA" id="ARBA00022989"/>
    </source>
</evidence>
<dbReference type="Pfam" id="PF04995">
    <property type="entry name" value="CcmD"/>
    <property type="match status" value="1"/>
</dbReference>
<dbReference type="GO" id="GO:0005886">
    <property type="term" value="C:plasma membrane"/>
    <property type="evidence" value="ECO:0007669"/>
    <property type="project" value="UniProtKB-SubCell"/>
</dbReference>
<reference evidence="13 14" key="1">
    <citation type="submission" date="2013-04" db="EMBL/GenBank/DDBJ databases">
        <title>Oceanococcus atlanticus 22II-S10r2 Genome Sequencing.</title>
        <authorList>
            <person name="Lai Q."/>
            <person name="Li G."/>
            <person name="Shao Z."/>
        </authorList>
    </citation>
    <scope>NUCLEOTIDE SEQUENCE [LARGE SCALE GENOMIC DNA]</scope>
    <source>
        <strain evidence="13 14">22II-S10r2</strain>
    </source>
</reference>
<dbReference type="OrthoDB" id="9815607at2"/>
<organism evidence="13 14">
    <name type="scientific">Oceanococcus atlanticus</name>
    <dbReference type="NCBI Taxonomy" id="1317117"/>
    <lineage>
        <taxon>Bacteria</taxon>
        <taxon>Pseudomonadati</taxon>
        <taxon>Pseudomonadota</taxon>
        <taxon>Gammaproteobacteria</taxon>
        <taxon>Chromatiales</taxon>
        <taxon>Oceanococcaceae</taxon>
        <taxon>Oceanococcus</taxon>
    </lineage>
</organism>
<accession>A0A1Y1SCK8</accession>
<dbReference type="InterPro" id="IPR007078">
    <property type="entry name" value="Haem_export_protD_CcmD"/>
</dbReference>
<evidence type="ECO:0000256" key="1">
    <source>
        <dbReference type="ARBA" id="ARBA00002442"/>
    </source>
</evidence>
<dbReference type="InterPro" id="IPR052075">
    <property type="entry name" value="Heme_exporter_D"/>
</dbReference>
<sequence length="54" mass="6325">MSEFFAMGGYAVYLWPSYAVFLAVLFGAWGTALWRGRRIRQAIVRERRGRNEIQ</sequence>
<evidence type="ECO:0000256" key="2">
    <source>
        <dbReference type="ARBA" id="ARBA00004377"/>
    </source>
</evidence>
<comment type="caution">
    <text evidence="13">The sequence shown here is derived from an EMBL/GenBank/DDBJ whole genome shotgun (WGS) entry which is preliminary data.</text>
</comment>
<evidence type="ECO:0000256" key="5">
    <source>
        <dbReference type="ARBA" id="ARBA00022448"/>
    </source>
</evidence>
<evidence type="ECO:0000313" key="13">
    <source>
        <dbReference type="EMBL" id="ORE86293.1"/>
    </source>
</evidence>
<evidence type="ECO:0000256" key="6">
    <source>
        <dbReference type="ARBA" id="ARBA00022475"/>
    </source>
</evidence>
<evidence type="ECO:0000313" key="14">
    <source>
        <dbReference type="Proteomes" id="UP000192342"/>
    </source>
</evidence>
<protein>
    <recommendedName>
        <fullName evidence="4 12">Heme exporter protein D</fullName>
    </recommendedName>
</protein>
<dbReference type="AlphaFoldDB" id="A0A1Y1SCK8"/>
<feature type="transmembrane region" description="Helical" evidence="12">
    <location>
        <begin position="12"/>
        <end position="34"/>
    </location>
</feature>
<dbReference type="STRING" id="1317117.ATO7_13388"/>
<comment type="similarity">
    <text evidence="3 12">Belongs to the CcmD/CycX/HelD family.</text>
</comment>
<evidence type="ECO:0000256" key="9">
    <source>
        <dbReference type="ARBA" id="ARBA00022748"/>
    </source>
</evidence>
<evidence type="ECO:0000256" key="3">
    <source>
        <dbReference type="ARBA" id="ARBA00008741"/>
    </source>
</evidence>
<keyword evidence="8 12" id="KW-0812">Transmembrane</keyword>
<keyword evidence="6 12" id="KW-1003">Cell membrane</keyword>
<comment type="function">
    <text evidence="1 12">Required for the export of heme to the periplasm for the biogenesis of c-type cytochromes.</text>
</comment>
<dbReference type="GO" id="GO:1903607">
    <property type="term" value="P:cytochrome c biosynthetic process"/>
    <property type="evidence" value="ECO:0007669"/>
    <property type="project" value="TreeGrafter"/>
</dbReference>
<dbReference type="PANTHER" id="PTHR37531:SF1">
    <property type="entry name" value="HEME EXPORTER PROTEIN D"/>
    <property type="match status" value="1"/>
</dbReference>
<evidence type="ECO:0000256" key="11">
    <source>
        <dbReference type="ARBA" id="ARBA00023136"/>
    </source>
</evidence>
<evidence type="ECO:0000256" key="4">
    <source>
        <dbReference type="ARBA" id="ARBA00016461"/>
    </source>
</evidence>
<name>A0A1Y1SCK8_9GAMM</name>
<keyword evidence="14" id="KW-1185">Reference proteome</keyword>
<dbReference type="Proteomes" id="UP000192342">
    <property type="component" value="Unassembled WGS sequence"/>
</dbReference>
<evidence type="ECO:0000256" key="8">
    <source>
        <dbReference type="ARBA" id="ARBA00022692"/>
    </source>
</evidence>
<dbReference type="GO" id="GO:0015886">
    <property type="term" value="P:heme transport"/>
    <property type="evidence" value="ECO:0007669"/>
    <property type="project" value="InterPro"/>
</dbReference>
<keyword evidence="10 12" id="KW-1133">Transmembrane helix</keyword>
<dbReference type="GO" id="GO:0017004">
    <property type="term" value="P:cytochrome complex assembly"/>
    <property type="evidence" value="ECO:0007669"/>
    <property type="project" value="UniProtKB-KW"/>
</dbReference>
<proteinExistence type="inferred from homology"/>
<dbReference type="RefSeq" id="WP_083562532.1">
    <property type="nucleotide sequence ID" value="NZ_AQQV01000003.1"/>
</dbReference>
<keyword evidence="5 12" id="KW-0813">Transport</keyword>
<gene>
    <name evidence="13" type="ORF">ATO7_13388</name>
</gene>
<keyword evidence="11 12" id="KW-0472">Membrane</keyword>
<comment type="subcellular location">
    <subcellularLocation>
        <location evidence="2 12">Cell inner membrane</location>
        <topology evidence="2 12">Single-pass membrane protein</topology>
    </subcellularLocation>
</comment>
<evidence type="ECO:0000256" key="12">
    <source>
        <dbReference type="RuleBase" id="RU363101"/>
    </source>
</evidence>
<dbReference type="EMBL" id="AQQV01000003">
    <property type="protein sequence ID" value="ORE86293.1"/>
    <property type="molecule type" value="Genomic_DNA"/>
</dbReference>
<dbReference type="NCBIfam" id="TIGR03141">
    <property type="entry name" value="cytochro_ccmD"/>
    <property type="match status" value="1"/>
</dbReference>